<dbReference type="EMBL" id="AP022593">
    <property type="protein sequence ID" value="BBY51115.1"/>
    <property type="molecule type" value="Genomic_DNA"/>
</dbReference>
<dbReference type="Gene3D" id="1.10.1470.10">
    <property type="entry name" value="YjbJ"/>
    <property type="match status" value="1"/>
</dbReference>
<gene>
    <name evidence="4" type="ORF">MARA_45830</name>
</gene>
<evidence type="ECO:0000313" key="4">
    <source>
        <dbReference type="EMBL" id="BBY51115.1"/>
    </source>
</evidence>
<dbReference type="InterPro" id="IPR036629">
    <property type="entry name" value="YjbJ_sf"/>
</dbReference>
<keyword evidence="5" id="KW-1185">Reference proteome</keyword>
<reference evidence="4 5" key="1">
    <citation type="journal article" date="2019" name="Emerg. Microbes Infect.">
        <title>Comprehensive subspecies identification of 175 nontuberculous mycobacteria species based on 7547 genomic profiles.</title>
        <authorList>
            <person name="Matsumoto Y."/>
            <person name="Kinjo T."/>
            <person name="Motooka D."/>
            <person name="Nabeya D."/>
            <person name="Jung N."/>
            <person name="Uechi K."/>
            <person name="Horii T."/>
            <person name="Iida T."/>
            <person name="Fujita J."/>
            <person name="Nakamura S."/>
        </authorList>
    </citation>
    <scope>NUCLEOTIDE SEQUENCE [LARGE SCALE GENOMIC DNA]</scope>
    <source>
        <strain evidence="4 5">JCM 18538</strain>
    </source>
</reference>
<dbReference type="AlphaFoldDB" id="A0A7I7S546"/>
<dbReference type="RefSeq" id="WP_163921208.1">
    <property type="nucleotide sequence ID" value="NZ_AP022593.1"/>
</dbReference>
<evidence type="ECO:0000313" key="5">
    <source>
        <dbReference type="Proteomes" id="UP000467428"/>
    </source>
</evidence>
<feature type="region of interest" description="Disordered" evidence="2">
    <location>
        <begin position="1"/>
        <end position="57"/>
    </location>
</feature>
<dbReference type="Pfam" id="PF05532">
    <property type="entry name" value="CsbD"/>
    <property type="match status" value="1"/>
</dbReference>
<dbReference type="KEGG" id="marz:MARA_45830"/>
<accession>A0A7I7S546</accession>
<evidence type="ECO:0000256" key="1">
    <source>
        <dbReference type="ARBA" id="ARBA00009129"/>
    </source>
</evidence>
<feature type="compositionally biased region" description="Basic and acidic residues" evidence="2">
    <location>
        <begin position="1"/>
        <end position="13"/>
    </location>
</feature>
<dbReference type="Proteomes" id="UP000467428">
    <property type="component" value="Chromosome"/>
</dbReference>
<geneLocation type="plasmid" evidence="5">
    <name>pjcm18538 dna</name>
</geneLocation>
<dbReference type="InterPro" id="IPR008462">
    <property type="entry name" value="CsbD"/>
</dbReference>
<dbReference type="SUPFAM" id="SSF69047">
    <property type="entry name" value="Hypothetical protein YjbJ"/>
    <property type="match status" value="1"/>
</dbReference>
<proteinExistence type="inferred from homology"/>
<feature type="compositionally biased region" description="Basic and acidic residues" evidence="2">
    <location>
        <begin position="29"/>
        <end position="57"/>
    </location>
</feature>
<feature type="domain" description="CsbD-like" evidence="3">
    <location>
        <begin position="5"/>
        <end position="57"/>
    </location>
</feature>
<evidence type="ECO:0000259" key="3">
    <source>
        <dbReference type="Pfam" id="PF05532"/>
    </source>
</evidence>
<comment type="similarity">
    <text evidence="1">Belongs to the UPF0337 (CsbD) family.</text>
</comment>
<sequence>MSALDKAKNKVDDLGGQAKEGIGSATGDESTKNEGKADQVKANLKDAGEKVKDAFKK</sequence>
<organism evidence="4 5">
    <name type="scientific">Mycolicibacterium arabiense</name>
    <dbReference type="NCBI Taxonomy" id="1286181"/>
    <lineage>
        <taxon>Bacteria</taxon>
        <taxon>Bacillati</taxon>
        <taxon>Actinomycetota</taxon>
        <taxon>Actinomycetes</taxon>
        <taxon>Mycobacteriales</taxon>
        <taxon>Mycobacteriaceae</taxon>
        <taxon>Mycolicibacterium</taxon>
    </lineage>
</organism>
<evidence type="ECO:0000256" key="2">
    <source>
        <dbReference type="SAM" id="MobiDB-lite"/>
    </source>
</evidence>
<name>A0A7I7S546_9MYCO</name>
<protein>
    <submittedName>
        <fullName evidence="4">CsbD family protein</fullName>
    </submittedName>
</protein>